<dbReference type="AlphaFoldDB" id="A0A0C9WV95"/>
<reference evidence="2 3" key="1">
    <citation type="submission" date="2014-04" db="EMBL/GenBank/DDBJ databases">
        <authorList>
            <consortium name="DOE Joint Genome Institute"/>
            <person name="Kuo A."/>
            <person name="Kohler A."/>
            <person name="Nagy L.G."/>
            <person name="Floudas D."/>
            <person name="Copeland A."/>
            <person name="Barry K.W."/>
            <person name="Cichocki N."/>
            <person name="Veneault-Fourrey C."/>
            <person name="LaButti K."/>
            <person name="Lindquist E.A."/>
            <person name="Lipzen A."/>
            <person name="Lundell T."/>
            <person name="Morin E."/>
            <person name="Murat C."/>
            <person name="Sun H."/>
            <person name="Tunlid A."/>
            <person name="Henrissat B."/>
            <person name="Grigoriev I.V."/>
            <person name="Hibbett D.S."/>
            <person name="Martin F."/>
            <person name="Nordberg H.P."/>
            <person name="Cantor M.N."/>
            <person name="Hua S.X."/>
        </authorList>
    </citation>
    <scope>NUCLEOTIDE SEQUENCE [LARGE SCALE GENOMIC DNA]</scope>
    <source>
        <strain evidence="2 3">LaAM-08-1</strain>
    </source>
</reference>
<feature type="compositionally biased region" description="Polar residues" evidence="1">
    <location>
        <begin position="12"/>
        <end position="22"/>
    </location>
</feature>
<evidence type="ECO:0000256" key="1">
    <source>
        <dbReference type="SAM" id="MobiDB-lite"/>
    </source>
</evidence>
<dbReference type="HOGENOM" id="CLU_2654881_0_0_1"/>
<organism evidence="2 3">
    <name type="scientific">Laccaria amethystina LaAM-08-1</name>
    <dbReference type="NCBI Taxonomy" id="1095629"/>
    <lineage>
        <taxon>Eukaryota</taxon>
        <taxon>Fungi</taxon>
        <taxon>Dikarya</taxon>
        <taxon>Basidiomycota</taxon>
        <taxon>Agaricomycotina</taxon>
        <taxon>Agaricomycetes</taxon>
        <taxon>Agaricomycetidae</taxon>
        <taxon>Agaricales</taxon>
        <taxon>Agaricineae</taxon>
        <taxon>Hydnangiaceae</taxon>
        <taxon>Laccaria</taxon>
    </lineage>
</organism>
<gene>
    <name evidence="2" type="ORF">K443DRAFT_429956</name>
</gene>
<name>A0A0C9WV95_9AGAR</name>
<protein>
    <submittedName>
        <fullName evidence="2">Uncharacterized protein</fullName>
    </submittedName>
</protein>
<dbReference type="EMBL" id="KN838902">
    <property type="protein sequence ID" value="KIJ92558.1"/>
    <property type="molecule type" value="Genomic_DNA"/>
</dbReference>
<feature type="region of interest" description="Disordered" evidence="1">
    <location>
        <begin position="37"/>
        <end position="61"/>
    </location>
</feature>
<evidence type="ECO:0000313" key="2">
    <source>
        <dbReference type="EMBL" id="KIJ92558.1"/>
    </source>
</evidence>
<sequence length="76" mass="8493">MWQPKDDPGRCPSQQAPTSMTYNHKRATSLMVTWRPSNDDGCRSSHCPVPSHGRPHQQPSTTTNLDLINLIRLAAP</sequence>
<keyword evidence="3" id="KW-1185">Reference proteome</keyword>
<dbReference type="Proteomes" id="UP000054477">
    <property type="component" value="Unassembled WGS sequence"/>
</dbReference>
<feature type="region of interest" description="Disordered" evidence="1">
    <location>
        <begin position="1"/>
        <end position="23"/>
    </location>
</feature>
<evidence type="ECO:0000313" key="3">
    <source>
        <dbReference type="Proteomes" id="UP000054477"/>
    </source>
</evidence>
<accession>A0A0C9WV95</accession>
<reference evidence="3" key="2">
    <citation type="submission" date="2015-01" db="EMBL/GenBank/DDBJ databases">
        <title>Evolutionary Origins and Diversification of the Mycorrhizal Mutualists.</title>
        <authorList>
            <consortium name="DOE Joint Genome Institute"/>
            <consortium name="Mycorrhizal Genomics Consortium"/>
            <person name="Kohler A."/>
            <person name="Kuo A."/>
            <person name="Nagy L.G."/>
            <person name="Floudas D."/>
            <person name="Copeland A."/>
            <person name="Barry K.W."/>
            <person name="Cichocki N."/>
            <person name="Veneault-Fourrey C."/>
            <person name="LaButti K."/>
            <person name="Lindquist E.A."/>
            <person name="Lipzen A."/>
            <person name="Lundell T."/>
            <person name="Morin E."/>
            <person name="Murat C."/>
            <person name="Riley R."/>
            <person name="Ohm R."/>
            <person name="Sun H."/>
            <person name="Tunlid A."/>
            <person name="Henrissat B."/>
            <person name="Grigoriev I.V."/>
            <person name="Hibbett D.S."/>
            <person name="Martin F."/>
        </authorList>
    </citation>
    <scope>NUCLEOTIDE SEQUENCE [LARGE SCALE GENOMIC DNA]</scope>
    <source>
        <strain evidence="3">LaAM-08-1</strain>
    </source>
</reference>
<proteinExistence type="predicted"/>